<dbReference type="InterPro" id="IPR004387">
    <property type="entry name" value="Pept_M50_Zn"/>
</dbReference>
<dbReference type="GO" id="GO:0006508">
    <property type="term" value="P:proteolysis"/>
    <property type="evidence" value="ECO:0007669"/>
    <property type="project" value="UniProtKB-KW"/>
</dbReference>
<gene>
    <name evidence="13" type="ORF">AKJ29_09300</name>
</gene>
<keyword evidence="6 11" id="KW-0378">Hydrolase</keyword>
<dbReference type="PANTHER" id="PTHR42837:SF2">
    <property type="entry name" value="MEMBRANE METALLOPROTEASE ARASP2, CHLOROPLASTIC-RELATED"/>
    <property type="match status" value="1"/>
</dbReference>
<dbReference type="InterPro" id="IPR001478">
    <property type="entry name" value="PDZ"/>
</dbReference>
<dbReference type="OrthoDB" id="9782003at2"/>
<dbReference type="GO" id="GO:0004222">
    <property type="term" value="F:metalloendopeptidase activity"/>
    <property type="evidence" value="ECO:0007669"/>
    <property type="project" value="InterPro"/>
</dbReference>
<dbReference type="EMBL" id="LKBA01000019">
    <property type="protein sequence ID" value="KPN62416.1"/>
    <property type="molecule type" value="Genomic_DNA"/>
</dbReference>
<evidence type="ECO:0000256" key="11">
    <source>
        <dbReference type="RuleBase" id="RU362031"/>
    </source>
</evidence>
<comment type="subcellular location">
    <subcellularLocation>
        <location evidence="2">Membrane</location>
        <topology evidence="2">Multi-pass membrane protein</topology>
    </subcellularLocation>
</comment>
<name>A0A0P7I0Q9_9RHOB</name>
<evidence type="ECO:0000256" key="4">
    <source>
        <dbReference type="ARBA" id="ARBA00022670"/>
    </source>
</evidence>
<feature type="transmembrane region" description="Helical" evidence="11">
    <location>
        <begin position="419"/>
        <end position="439"/>
    </location>
</feature>
<dbReference type="EC" id="3.4.24.-" evidence="11"/>
<evidence type="ECO:0000256" key="6">
    <source>
        <dbReference type="ARBA" id="ARBA00022801"/>
    </source>
</evidence>
<dbReference type="GO" id="GO:0046872">
    <property type="term" value="F:metal ion binding"/>
    <property type="evidence" value="ECO:0007669"/>
    <property type="project" value="UniProtKB-KW"/>
</dbReference>
<accession>A0A0P7I0Q9</accession>
<dbReference type="PANTHER" id="PTHR42837">
    <property type="entry name" value="REGULATOR OF SIGMA-E PROTEASE RSEP"/>
    <property type="match status" value="1"/>
</dbReference>
<dbReference type="STRING" id="154981.AKJ29_09300"/>
<feature type="transmembrane region" description="Helical" evidence="11">
    <location>
        <begin position="126"/>
        <end position="145"/>
    </location>
</feature>
<keyword evidence="8 11" id="KW-1133">Transmembrane helix</keyword>
<dbReference type="Proteomes" id="UP000050471">
    <property type="component" value="Unassembled WGS sequence"/>
</dbReference>
<dbReference type="CDD" id="cd23081">
    <property type="entry name" value="cpPDZ_EcRseP-like"/>
    <property type="match status" value="1"/>
</dbReference>
<protein>
    <recommendedName>
        <fullName evidence="11">Zinc metalloprotease</fullName>
        <ecNumber evidence="11">3.4.24.-</ecNumber>
    </recommendedName>
</protein>
<dbReference type="SMART" id="SM00228">
    <property type="entry name" value="PDZ"/>
    <property type="match status" value="1"/>
</dbReference>
<keyword evidence="11" id="KW-0479">Metal-binding</keyword>
<reference evidence="13 14" key="1">
    <citation type="submission" date="2015-09" db="EMBL/GenBank/DDBJ databases">
        <title>Draft genome sequence of Aliiroseovarius crassostreae CV919-312TSm, the causative agent of Roseovarius Oyster Disease (formerly Juvenile Oyster Disease).</title>
        <authorList>
            <person name="Kessner L."/>
            <person name="Spinard E."/>
            <person name="Nelson D."/>
        </authorList>
    </citation>
    <scope>NUCLEOTIDE SEQUENCE [LARGE SCALE GENOMIC DNA]</scope>
    <source>
        <strain evidence="13 14">CV919-312</strain>
    </source>
</reference>
<dbReference type="GO" id="GO:0016020">
    <property type="term" value="C:membrane"/>
    <property type="evidence" value="ECO:0007669"/>
    <property type="project" value="UniProtKB-SubCell"/>
</dbReference>
<evidence type="ECO:0000256" key="5">
    <source>
        <dbReference type="ARBA" id="ARBA00022692"/>
    </source>
</evidence>
<evidence type="ECO:0000256" key="1">
    <source>
        <dbReference type="ARBA" id="ARBA00001947"/>
    </source>
</evidence>
<dbReference type="Pfam" id="PF02163">
    <property type="entry name" value="Peptidase_M50"/>
    <property type="match status" value="1"/>
</dbReference>
<keyword evidence="10 11" id="KW-0472">Membrane</keyword>
<comment type="caution">
    <text evidence="13">The sequence shown here is derived from an EMBL/GenBank/DDBJ whole genome shotgun (WGS) entry which is preliminary data.</text>
</comment>
<organism evidence="13 14">
    <name type="scientific">Aliiroseovarius crassostreae</name>
    <dbReference type="NCBI Taxonomy" id="154981"/>
    <lineage>
        <taxon>Bacteria</taxon>
        <taxon>Pseudomonadati</taxon>
        <taxon>Pseudomonadota</taxon>
        <taxon>Alphaproteobacteria</taxon>
        <taxon>Rhodobacterales</taxon>
        <taxon>Paracoccaceae</taxon>
        <taxon>Aliiroseovarius</taxon>
    </lineage>
</organism>
<keyword evidence="5 11" id="KW-0812">Transmembrane</keyword>
<keyword evidence="9 11" id="KW-0482">Metalloprotease</keyword>
<dbReference type="InterPro" id="IPR008915">
    <property type="entry name" value="Peptidase_M50"/>
</dbReference>
<dbReference type="RefSeq" id="WP_055192099.1">
    <property type="nucleotide sequence ID" value="NZ_FPBS01000014.1"/>
</dbReference>
<evidence type="ECO:0000313" key="14">
    <source>
        <dbReference type="Proteomes" id="UP000050471"/>
    </source>
</evidence>
<comment type="cofactor">
    <cofactor evidence="1 11">
        <name>Zn(2+)</name>
        <dbReference type="ChEBI" id="CHEBI:29105"/>
    </cofactor>
</comment>
<feature type="domain" description="PDZ" evidence="12">
    <location>
        <begin position="205"/>
        <end position="275"/>
    </location>
</feature>
<proteinExistence type="inferred from homology"/>
<comment type="similarity">
    <text evidence="3 11">Belongs to the peptidase M50B family.</text>
</comment>
<evidence type="ECO:0000256" key="8">
    <source>
        <dbReference type="ARBA" id="ARBA00022989"/>
    </source>
</evidence>
<dbReference type="SUPFAM" id="SSF50156">
    <property type="entry name" value="PDZ domain-like"/>
    <property type="match status" value="2"/>
</dbReference>
<keyword evidence="4 13" id="KW-0645">Protease</keyword>
<sequence>MDLISLLPNFGNLAFTVLAFVVALTIIVAVHEYGHYIVGRWSGIKADVFSIGMGPVLYSRVDKHGTKWQVAAYPIGGYVKFAGDANAASGGADEEVLAELSPEERRHTMPGAPLWARTATVAAGPIFNFILSILLFGGILMWAGVGTDPLTVGKVKPLPGVEDVLQPGDEVLSIAGAETPKLSEFYTFATQLPNTPVVEYRLNRDGKKVVVMGPHPFPALIGSVTPKSAAIEAGLRRDDLIETVDGNRVATFEGLRDLVVNGEGAPLTLGIYRDGERLEVTLTPRRQDLPLPEGGFETRWLIGVSAGLIFEPATRTPGVLESLEGGVDRVIYIIRSSLSGLWHMITGAISSCNLSGPIGIAQVSGQAASQGTSSFIAFIGMLSTAVGLLNLFPIPVLDGGHLVFFAYEAVTRRKPSDKVMNILLIIGLSLVLSLMVFGVTNDLFC</sequence>
<dbReference type="AlphaFoldDB" id="A0A0P7I0Q9"/>
<feature type="transmembrane region" description="Helical" evidence="11">
    <location>
        <begin position="375"/>
        <end position="407"/>
    </location>
</feature>
<evidence type="ECO:0000256" key="7">
    <source>
        <dbReference type="ARBA" id="ARBA00022833"/>
    </source>
</evidence>
<evidence type="ECO:0000256" key="3">
    <source>
        <dbReference type="ARBA" id="ARBA00007931"/>
    </source>
</evidence>
<evidence type="ECO:0000256" key="10">
    <source>
        <dbReference type="ARBA" id="ARBA00023136"/>
    </source>
</evidence>
<feature type="transmembrane region" description="Helical" evidence="11">
    <location>
        <begin position="12"/>
        <end position="30"/>
    </location>
</feature>
<dbReference type="Gene3D" id="2.30.42.10">
    <property type="match status" value="1"/>
</dbReference>
<dbReference type="NCBIfam" id="TIGR00054">
    <property type="entry name" value="RIP metalloprotease RseP"/>
    <property type="match status" value="1"/>
</dbReference>
<evidence type="ECO:0000256" key="2">
    <source>
        <dbReference type="ARBA" id="ARBA00004141"/>
    </source>
</evidence>
<evidence type="ECO:0000259" key="12">
    <source>
        <dbReference type="SMART" id="SM00228"/>
    </source>
</evidence>
<keyword evidence="14" id="KW-1185">Reference proteome</keyword>
<dbReference type="CDD" id="cd06163">
    <property type="entry name" value="S2P-M50_PDZ_RseP-like"/>
    <property type="match status" value="1"/>
</dbReference>
<keyword evidence="7 11" id="KW-0862">Zinc</keyword>
<evidence type="ECO:0000313" key="13">
    <source>
        <dbReference type="EMBL" id="KPN62416.1"/>
    </source>
</evidence>
<evidence type="ECO:0000256" key="9">
    <source>
        <dbReference type="ARBA" id="ARBA00023049"/>
    </source>
</evidence>
<dbReference type="InterPro" id="IPR036034">
    <property type="entry name" value="PDZ_sf"/>
</dbReference>